<dbReference type="InterPro" id="IPR002213">
    <property type="entry name" value="UDP_glucos_trans"/>
</dbReference>
<dbReference type="FunFam" id="3.40.50.2000:FF:000064">
    <property type="entry name" value="Glycosyltransferase"/>
    <property type="match status" value="1"/>
</dbReference>
<organism evidence="4 5">
    <name type="scientific">Carya illinoinensis</name>
    <name type="common">Pecan</name>
    <dbReference type="NCBI Taxonomy" id="32201"/>
    <lineage>
        <taxon>Eukaryota</taxon>
        <taxon>Viridiplantae</taxon>
        <taxon>Streptophyta</taxon>
        <taxon>Embryophyta</taxon>
        <taxon>Tracheophyta</taxon>
        <taxon>Spermatophyta</taxon>
        <taxon>Magnoliopsida</taxon>
        <taxon>eudicotyledons</taxon>
        <taxon>Gunneridae</taxon>
        <taxon>Pentapetalae</taxon>
        <taxon>rosids</taxon>
        <taxon>fabids</taxon>
        <taxon>Fagales</taxon>
        <taxon>Juglandaceae</taxon>
        <taxon>Carya</taxon>
    </lineage>
</organism>
<evidence type="ECO:0000313" key="5">
    <source>
        <dbReference type="Proteomes" id="UP000811246"/>
    </source>
</evidence>
<dbReference type="FunFam" id="3.40.50.2000:FF:000103">
    <property type="entry name" value="Glycosyltransferase"/>
    <property type="match status" value="1"/>
</dbReference>
<dbReference type="CDD" id="cd03784">
    <property type="entry name" value="GT1_Gtf-like"/>
    <property type="match status" value="1"/>
</dbReference>
<dbReference type="PANTHER" id="PTHR48047">
    <property type="entry name" value="GLYCOSYLTRANSFERASE"/>
    <property type="match status" value="1"/>
</dbReference>
<evidence type="ECO:0000313" key="4">
    <source>
        <dbReference type="EMBL" id="KAG6621476.1"/>
    </source>
</evidence>
<comment type="caution">
    <text evidence="4">The sequence shown here is derived from an EMBL/GenBank/DDBJ whole genome shotgun (WGS) entry which is preliminary data.</text>
</comment>
<dbReference type="GO" id="GO:0035251">
    <property type="term" value="F:UDP-glucosyltransferase activity"/>
    <property type="evidence" value="ECO:0007669"/>
    <property type="project" value="TreeGrafter"/>
</dbReference>
<dbReference type="AlphaFoldDB" id="A0A922A304"/>
<dbReference type="Pfam" id="PF00201">
    <property type="entry name" value="UDPGT"/>
    <property type="match status" value="1"/>
</dbReference>
<evidence type="ECO:0000256" key="1">
    <source>
        <dbReference type="ARBA" id="ARBA00009995"/>
    </source>
</evidence>
<protein>
    <recommendedName>
        <fullName evidence="6">Glycosyltransferase</fullName>
    </recommendedName>
</protein>
<keyword evidence="3" id="KW-0808">Transferase</keyword>
<keyword evidence="2" id="KW-0328">Glycosyltransferase</keyword>
<dbReference type="EMBL" id="MU228865">
    <property type="protein sequence ID" value="KAG6621476.1"/>
    <property type="molecule type" value="Genomic_DNA"/>
</dbReference>
<reference evidence="4" key="1">
    <citation type="submission" date="2021-01" db="EMBL/GenBank/DDBJ databases">
        <authorList>
            <person name="Lovell J.T."/>
            <person name="Bentley N."/>
            <person name="Bhattarai G."/>
            <person name="Jenkins J.W."/>
            <person name="Sreedasyam A."/>
            <person name="Alarcon Y."/>
            <person name="Bock C."/>
            <person name="Boston L."/>
            <person name="Carlson J."/>
            <person name="Cervantes K."/>
            <person name="Clermont K."/>
            <person name="Krom N."/>
            <person name="Kubenka K."/>
            <person name="Mamidi S."/>
            <person name="Mattison C."/>
            <person name="Monteros M."/>
            <person name="Pisani C."/>
            <person name="Plott C."/>
            <person name="Rajasekar S."/>
            <person name="Rhein H.S."/>
            <person name="Rohla C."/>
            <person name="Song M."/>
            <person name="Hilaire R.S."/>
            <person name="Shu S."/>
            <person name="Wells L."/>
            <person name="Wang X."/>
            <person name="Webber J."/>
            <person name="Heerema R.J."/>
            <person name="Klein P."/>
            <person name="Conner P."/>
            <person name="Grauke L."/>
            <person name="Grimwood J."/>
            <person name="Schmutz J."/>
            <person name="Randall J.J."/>
        </authorList>
    </citation>
    <scope>NUCLEOTIDE SEQUENCE</scope>
    <source>
        <tissue evidence="4">Leaf</tissue>
    </source>
</reference>
<gene>
    <name evidence="4" type="ORF">I3842_Q026500</name>
</gene>
<proteinExistence type="inferred from homology"/>
<dbReference type="Proteomes" id="UP000811246">
    <property type="component" value="Unassembled WGS sequence"/>
</dbReference>
<sequence length="500" mass="56347">MSETKEHFILFPFMAEGHIIPFLALALRLVEKKGCTITFINTPLNIKKISAKLPPNPYMRLVEIPFNPADHGLPADAESTNSLPYHLILSLFEASDSFKPIVRKLIHNIFHEENGCPPPHCFISDLYFGWCADIAHEFGMYHTLFSPSGAFGMACYFSICLHLPQRKAESEEFTLPDFPEASTIHISQLSQSLKAADGNDSFSRYMTKLIPQCLNSDGMLVNTVEGLDTIGLDYFRRKFNRPIWAVGPLLLPPSGERRVAKDSQNSPEFITSWLDSKPPKSVLYISFGSQNTMSSSQMMQLAMGLDVSGKNFIWVVRPPMEFDINSEFNFKEWLPEGFAQKIRDEKRGLILDKWAPQQEILSHEATSAFLSHCGWNSVLECLIHGIPLIGWPMATEQFYNAKHMGEQVGVCVEVARGKTCEVKHEDIAAMIELVMNETEKAGKTMRRKALEAREILFDAMKDEDDYKGSSVKAMDDFLSAAELMSDKTEGTEHLKSLDDD</sequence>
<evidence type="ECO:0000256" key="2">
    <source>
        <dbReference type="ARBA" id="ARBA00022676"/>
    </source>
</evidence>
<evidence type="ECO:0000256" key="3">
    <source>
        <dbReference type="ARBA" id="ARBA00022679"/>
    </source>
</evidence>
<dbReference type="PANTHER" id="PTHR48047:SF84">
    <property type="entry name" value="GLYCOSYLTRANSFERASE"/>
    <property type="match status" value="1"/>
</dbReference>
<evidence type="ECO:0008006" key="6">
    <source>
        <dbReference type="Google" id="ProtNLM"/>
    </source>
</evidence>
<name>A0A922A304_CARIL</name>
<comment type="similarity">
    <text evidence="1">Belongs to the UDP-glycosyltransferase family.</text>
</comment>
<accession>A0A922A304</accession>